<dbReference type="OMA" id="EYRSIVC"/>
<feature type="domain" description="Reverse transcriptase Ty1/copia-type" evidence="1">
    <location>
        <begin position="2"/>
        <end position="75"/>
    </location>
</feature>
<evidence type="ECO:0000313" key="2">
    <source>
        <dbReference type="EMBL" id="KYP55710.1"/>
    </source>
</evidence>
<name>A0A151SLM1_CAJCA</name>
<dbReference type="Proteomes" id="UP000075243">
    <property type="component" value="Chromosome 11"/>
</dbReference>
<evidence type="ECO:0000259" key="1">
    <source>
        <dbReference type="Pfam" id="PF07727"/>
    </source>
</evidence>
<keyword evidence="3" id="KW-1185">Reference proteome</keyword>
<dbReference type="InterPro" id="IPR013103">
    <property type="entry name" value="RVT_2"/>
</dbReference>
<gene>
    <name evidence="2" type="ORF">KK1_001934</name>
</gene>
<accession>A0A151SLM1</accession>
<sequence length="118" mass="13012">MDDIVLTGISLEEFSALKTVLHNDFGIKDLGVLKFFMGVEVAHFAQGISICQKQYCLDLLANFGMLGCKPVNTPSKPGTHLVACSSAEAEYYRVLATPSCEFQQLKFLLDDLHVHCSK</sequence>
<dbReference type="Gramene" id="C.cajan_01885.t">
    <property type="protein sequence ID" value="C.cajan_01885.t"/>
    <property type="gene ID" value="C.cajan_01885"/>
</dbReference>
<evidence type="ECO:0000313" key="3">
    <source>
        <dbReference type="Proteomes" id="UP000075243"/>
    </source>
</evidence>
<protein>
    <recommendedName>
        <fullName evidence="1">Reverse transcriptase Ty1/copia-type domain-containing protein</fullName>
    </recommendedName>
</protein>
<reference evidence="2 3" key="1">
    <citation type="journal article" date="2012" name="Nat. Biotechnol.">
        <title>Draft genome sequence of pigeonpea (Cajanus cajan), an orphan legume crop of resource-poor farmers.</title>
        <authorList>
            <person name="Varshney R.K."/>
            <person name="Chen W."/>
            <person name="Li Y."/>
            <person name="Bharti A.K."/>
            <person name="Saxena R.K."/>
            <person name="Schlueter J.A."/>
            <person name="Donoghue M.T."/>
            <person name="Azam S."/>
            <person name="Fan G."/>
            <person name="Whaley A.M."/>
            <person name="Farmer A.D."/>
            <person name="Sheridan J."/>
            <person name="Iwata A."/>
            <person name="Tuteja R."/>
            <person name="Penmetsa R.V."/>
            <person name="Wu W."/>
            <person name="Upadhyaya H.D."/>
            <person name="Yang S.P."/>
            <person name="Shah T."/>
            <person name="Saxena K.B."/>
            <person name="Michael T."/>
            <person name="McCombie W.R."/>
            <person name="Yang B."/>
            <person name="Zhang G."/>
            <person name="Yang H."/>
            <person name="Wang J."/>
            <person name="Spillane C."/>
            <person name="Cook D.R."/>
            <person name="May G.D."/>
            <person name="Xu X."/>
            <person name="Jackson S.A."/>
        </authorList>
    </citation>
    <scope>NUCLEOTIDE SEQUENCE [LARGE SCALE GENOMIC DNA]</scope>
    <source>
        <strain evidence="3">cv. Asha</strain>
    </source>
</reference>
<organism evidence="2 3">
    <name type="scientific">Cajanus cajan</name>
    <name type="common">Pigeon pea</name>
    <name type="synonym">Cajanus indicus</name>
    <dbReference type="NCBI Taxonomy" id="3821"/>
    <lineage>
        <taxon>Eukaryota</taxon>
        <taxon>Viridiplantae</taxon>
        <taxon>Streptophyta</taxon>
        <taxon>Embryophyta</taxon>
        <taxon>Tracheophyta</taxon>
        <taxon>Spermatophyta</taxon>
        <taxon>Magnoliopsida</taxon>
        <taxon>eudicotyledons</taxon>
        <taxon>Gunneridae</taxon>
        <taxon>Pentapetalae</taxon>
        <taxon>rosids</taxon>
        <taxon>fabids</taxon>
        <taxon>Fabales</taxon>
        <taxon>Fabaceae</taxon>
        <taxon>Papilionoideae</taxon>
        <taxon>50 kb inversion clade</taxon>
        <taxon>NPAAA clade</taxon>
        <taxon>indigoferoid/millettioid clade</taxon>
        <taxon>Phaseoleae</taxon>
        <taxon>Cajanus</taxon>
    </lineage>
</organism>
<dbReference type="AlphaFoldDB" id="A0A151SLM1"/>
<dbReference type="Pfam" id="PF07727">
    <property type="entry name" value="RVT_2"/>
    <property type="match status" value="1"/>
</dbReference>
<dbReference type="EMBL" id="CM003613">
    <property type="protein sequence ID" value="KYP55710.1"/>
    <property type="molecule type" value="Genomic_DNA"/>
</dbReference>
<proteinExistence type="predicted"/>